<dbReference type="PANTHER" id="PTHR45628">
    <property type="entry name" value="VOLTAGE-DEPENDENT CALCIUM CHANNEL TYPE A SUBUNIT ALPHA-1"/>
    <property type="match status" value="1"/>
</dbReference>
<accession>A0A7G2CRI7</accession>
<dbReference type="GO" id="GO:0005891">
    <property type="term" value="C:voltage-gated calcium channel complex"/>
    <property type="evidence" value="ECO:0007669"/>
    <property type="project" value="TreeGrafter"/>
</dbReference>
<evidence type="ECO:0000256" key="2">
    <source>
        <dbReference type="ARBA" id="ARBA00022448"/>
    </source>
</evidence>
<evidence type="ECO:0000256" key="7">
    <source>
        <dbReference type="ARBA" id="ARBA00022882"/>
    </source>
</evidence>
<keyword evidence="12" id="KW-0407">Ion channel</keyword>
<keyword evidence="16" id="KW-1185">Reference proteome</keyword>
<dbReference type="Gene3D" id="1.10.287.70">
    <property type="match status" value="4"/>
</dbReference>
<feature type="transmembrane region" description="Helical" evidence="13">
    <location>
        <begin position="339"/>
        <end position="360"/>
    </location>
</feature>
<dbReference type="InterPro" id="IPR050599">
    <property type="entry name" value="VDCC_alpha-1_subunit"/>
</dbReference>
<dbReference type="InterPro" id="IPR027359">
    <property type="entry name" value="Volt_channel_dom_sf"/>
</dbReference>
<evidence type="ECO:0000259" key="14">
    <source>
        <dbReference type="Pfam" id="PF00520"/>
    </source>
</evidence>
<keyword evidence="3" id="KW-0109">Calcium transport</keyword>
<keyword evidence="10 13" id="KW-0472">Membrane</keyword>
<feature type="transmembrane region" description="Helical" evidence="13">
    <location>
        <begin position="372"/>
        <end position="393"/>
    </location>
</feature>
<evidence type="ECO:0000256" key="13">
    <source>
        <dbReference type="SAM" id="Phobius"/>
    </source>
</evidence>
<dbReference type="SUPFAM" id="SSF81324">
    <property type="entry name" value="Voltage-gated potassium channels"/>
    <property type="match status" value="2"/>
</dbReference>
<dbReference type="GO" id="GO:0008331">
    <property type="term" value="F:high voltage-gated calcium channel activity"/>
    <property type="evidence" value="ECO:0007669"/>
    <property type="project" value="TreeGrafter"/>
</dbReference>
<dbReference type="EMBL" id="LR877166">
    <property type="protein sequence ID" value="CAD2221594.1"/>
    <property type="molecule type" value="Genomic_DNA"/>
</dbReference>
<keyword evidence="4" id="KW-0107">Calcium channel</keyword>
<dbReference type="GO" id="GO:0098703">
    <property type="term" value="P:calcium ion import across plasma membrane"/>
    <property type="evidence" value="ECO:0007669"/>
    <property type="project" value="TreeGrafter"/>
</dbReference>
<gene>
    <name evidence="15" type="ORF">ADEAN_000912600</name>
</gene>
<feature type="domain" description="Ion transport" evidence="14">
    <location>
        <begin position="959"/>
        <end position="1160"/>
    </location>
</feature>
<name>A0A7G2CRI7_9TRYP</name>
<evidence type="ECO:0000256" key="10">
    <source>
        <dbReference type="ARBA" id="ARBA00023136"/>
    </source>
</evidence>
<feature type="transmembrane region" description="Helical" evidence="13">
    <location>
        <begin position="957"/>
        <end position="982"/>
    </location>
</feature>
<feature type="transmembrane region" description="Helical" evidence="13">
    <location>
        <begin position="414"/>
        <end position="437"/>
    </location>
</feature>
<evidence type="ECO:0000256" key="8">
    <source>
        <dbReference type="ARBA" id="ARBA00022989"/>
    </source>
</evidence>
<feature type="transmembrane region" description="Helical" evidence="13">
    <location>
        <begin position="994"/>
        <end position="1012"/>
    </location>
</feature>
<feature type="transmembrane region" description="Helical" evidence="13">
    <location>
        <begin position="744"/>
        <end position="770"/>
    </location>
</feature>
<keyword evidence="11" id="KW-0325">Glycoprotein</keyword>
<evidence type="ECO:0000256" key="12">
    <source>
        <dbReference type="ARBA" id="ARBA00023303"/>
    </source>
</evidence>
<evidence type="ECO:0000256" key="6">
    <source>
        <dbReference type="ARBA" id="ARBA00022837"/>
    </source>
</evidence>
<dbReference type="PANTHER" id="PTHR45628:SF7">
    <property type="entry name" value="VOLTAGE-DEPENDENT CALCIUM CHANNEL TYPE A SUBUNIT ALPHA-1"/>
    <property type="match status" value="1"/>
</dbReference>
<feature type="transmembrane region" description="Helical" evidence="13">
    <location>
        <begin position="133"/>
        <end position="151"/>
    </location>
</feature>
<dbReference type="Proteomes" id="UP000515908">
    <property type="component" value="Chromosome 22"/>
</dbReference>
<evidence type="ECO:0000256" key="1">
    <source>
        <dbReference type="ARBA" id="ARBA00004141"/>
    </source>
</evidence>
<feature type="domain" description="Ion transport" evidence="14">
    <location>
        <begin position="626"/>
        <end position="897"/>
    </location>
</feature>
<keyword evidence="5 13" id="KW-0812">Transmembrane</keyword>
<feature type="transmembrane region" description="Helical" evidence="13">
    <location>
        <begin position="1018"/>
        <end position="1040"/>
    </location>
</feature>
<feature type="transmembrane region" description="Helical" evidence="13">
    <location>
        <begin position="663"/>
        <end position="683"/>
    </location>
</feature>
<dbReference type="InterPro" id="IPR005821">
    <property type="entry name" value="Ion_trans_dom"/>
</dbReference>
<keyword evidence="8 13" id="KW-1133">Transmembrane helix</keyword>
<proteinExistence type="predicted"/>
<keyword evidence="7" id="KW-0851">Voltage-gated channel</keyword>
<feature type="transmembrane region" description="Helical" evidence="13">
    <location>
        <begin position="616"/>
        <end position="643"/>
    </location>
</feature>
<feature type="transmembrane region" description="Helical" evidence="13">
    <location>
        <begin position="703"/>
        <end position="723"/>
    </location>
</feature>
<keyword evidence="6" id="KW-0106">Calcium</keyword>
<sequence length="1183" mass="134329">MGKATYITFLSIKCFCLLFFWVRMILEIVFRGVRRFVGDFASWIEVAVNVFGILQVIPPTHQIRWMRAWEAARPLTFLRKIPVVCELWRVLLRSFSIYSDVAFTFCVTFLFFATLGCLAFSDLLTTGESFADRIYGFKNVGTSILLLLKVFSADQWYTDVDKLMRVRGAGSALYYVVAVAEPYIVLLIGFSTILYFYERRAVLQRKLEVASSGQTEKKRDVGVQTDRRVGSGVSVEEHKTALNGNTPSTGQHRLKFGRFRNFVFDVRRYRWREAFFRLEKSTYRTPSESRGILPICASVVDSGLFIGLLMVASLASVVLLCVLYAGMGTVVEQKLLTSSAAISVFFVLPVLLRVLGFGVLSAGQDMWSWFDILAAATGVIELAGPGLFRYAVVRGIRVIRCVHFLKYVTPFVNMNGLSVDLLAAYLLCAFALFLYALCGKELFSNYFVEPDNFARGSFSTSWGALLFSFIIFTGARWYDSLMLLFQSGTYATGVLFVLSLLFWSFLMLQPLILTILTHKVYTSETENDVNTLPKLFPPRLMMNPVQTEAAAPSEKKVLVPPHPSKPVRGHPLQLETLSFRRRVCIMCGVKVNLLQKQFSRANTLFVFSPMNPVRRFLTVLIGSIVYACVAQLMVILGIVALFFEKKHMSEKRNVILHKINIAYTVFFFVEMGAKLIVYGGFLKEEGVPFFAKKFAATPYFRNPVSYLDVVANGLSLAGVYYAPMRVGRVVRSLRLLSSHDRMNVYFTALARCLAHVWRVLVYLAVLYVFFAVLGMQFFAGRLHHCTDQTMHSRDDCLGLSAMDETSSSASTSAPAEVDNRWVSPFLSYDHFGKSILTVFVVSTTSDWTPYMWAGMSTTGETTGLKHFYSGYYVLFYVMILLVFRLFGFRLFCATFMAPYRREKRLNDGSLLESDEHISFLASEPLLSFVADFTHFLSPLPNRVSKWFHILLMTESSLGYKWVDLFICLYMMVNCGFLAALHVGAPLWLKEVCRILDYVGFGLLCVEFLVRFLTYGVKFLLNVRFFFDLVIIVVLIVTLAMHEELYFLHTLRFVKVIMSSGVMLSFMPLKSRHLYILNAIVLYLFILFCYAVVGTVLFGNLVEEPFLSEERNFSTVIGSFLVLFNCSTFDAWEKVMLAAVQGSSAHFAVPYFVSFMVICIIQHNLFSVVCLEVYFCGIDYKRGK</sequence>
<dbReference type="AlphaFoldDB" id="A0A7G2CRI7"/>
<organism evidence="15 16">
    <name type="scientific">Angomonas deanei</name>
    <dbReference type="NCBI Taxonomy" id="59799"/>
    <lineage>
        <taxon>Eukaryota</taxon>
        <taxon>Discoba</taxon>
        <taxon>Euglenozoa</taxon>
        <taxon>Kinetoplastea</taxon>
        <taxon>Metakinetoplastina</taxon>
        <taxon>Trypanosomatida</taxon>
        <taxon>Trypanosomatidae</taxon>
        <taxon>Strigomonadinae</taxon>
        <taxon>Angomonas</taxon>
    </lineage>
</organism>
<comment type="subcellular location">
    <subcellularLocation>
        <location evidence="1">Membrane</location>
        <topology evidence="1">Multi-pass membrane protein</topology>
    </subcellularLocation>
</comment>
<evidence type="ECO:0000256" key="5">
    <source>
        <dbReference type="ARBA" id="ARBA00022692"/>
    </source>
</evidence>
<dbReference type="Gene3D" id="1.20.120.350">
    <property type="entry name" value="Voltage-gated potassium channels. Chain C"/>
    <property type="match status" value="3"/>
</dbReference>
<dbReference type="OrthoDB" id="272031at2759"/>
<dbReference type="VEuPathDB" id="TriTrypDB:ADEAN_000912600"/>
<reference evidence="15 16" key="1">
    <citation type="submission" date="2020-08" db="EMBL/GenBank/DDBJ databases">
        <authorList>
            <person name="Newling K."/>
            <person name="Davey J."/>
            <person name="Forrester S."/>
        </authorList>
    </citation>
    <scope>NUCLEOTIDE SEQUENCE [LARGE SCALE GENOMIC DNA]</scope>
    <source>
        <strain evidence="16">Crithidia deanei Carvalho (ATCC PRA-265)</strain>
    </source>
</reference>
<feature type="transmembrane region" description="Helical" evidence="13">
    <location>
        <begin position="490"/>
        <end position="512"/>
    </location>
</feature>
<feature type="transmembrane region" description="Helical" evidence="13">
    <location>
        <begin position="1151"/>
        <end position="1174"/>
    </location>
</feature>
<feature type="domain" description="Ion transport" evidence="14">
    <location>
        <begin position="11"/>
        <end position="177"/>
    </location>
</feature>
<feature type="transmembrane region" description="Helical" evidence="13">
    <location>
        <begin position="172"/>
        <end position="197"/>
    </location>
</feature>
<feature type="transmembrane region" description="Helical" evidence="13">
    <location>
        <begin position="97"/>
        <end position="121"/>
    </location>
</feature>
<evidence type="ECO:0000313" key="16">
    <source>
        <dbReference type="Proteomes" id="UP000515908"/>
    </source>
</evidence>
<evidence type="ECO:0000256" key="3">
    <source>
        <dbReference type="ARBA" id="ARBA00022568"/>
    </source>
</evidence>
<feature type="transmembrane region" description="Helical" evidence="13">
    <location>
        <begin position="1074"/>
        <end position="1100"/>
    </location>
</feature>
<evidence type="ECO:0000256" key="4">
    <source>
        <dbReference type="ARBA" id="ARBA00022673"/>
    </source>
</evidence>
<feature type="transmembrane region" description="Helical" evidence="13">
    <location>
        <begin position="873"/>
        <end position="896"/>
    </location>
</feature>
<evidence type="ECO:0000256" key="11">
    <source>
        <dbReference type="ARBA" id="ARBA00023180"/>
    </source>
</evidence>
<feature type="transmembrane region" description="Helical" evidence="13">
    <location>
        <begin position="1052"/>
        <end position="1068"/>
    </location>
</feature>
<protein>
    <submittedName>
        <fullName evidence="15">Ion transport protein, putative</fullName>
    </submittedName>
</protein>
<feature type="transmembrane region" description="Helical" evidence="13">
    <location>
        <begin position="6"/>
        <end position="26"/>
    </location>
</feature>
<feature type="domain" description="Ion transport" evidence="14">
    <location>
        <begin position="308"/>
        <end position="518"/>
    </location>
</feature>
<keyword evidence="2" id="KW-0813">Transport</keyword>
<evidence type="ECO:0000313" key="15">
    <source>
        <dbReference type="EMBL" id="CAD2221594.1"/>
    </source>
</evidence>
<feature type="transmembrane region" description="Helical" evidence="13">
    <location>
        <begin position="304"/>
        <end position="327"/>
    </location>
</feature>
<dbReference type="Pfam" id="PF00520">
    <property type="entry name" value="Ion_trans"/>
    <property type="match status" value="4"/>
</dbReference>
<feature type="transmembrane region" description="Helical" evidence="13">
    <location>
        <begin position="457"/>
        <end position="478"/>
    </location>
</feature>
<keyword evidence="9" id="KW-0406">Ion transport</keyword>
<evidence type="ECO:0000256" key="9">
    <source>
        <dbReference type="ARBA" id="ARBA00023065"/>
    </source>
</evidence>